<dbReference type="PROSITE" id="PS01183">
    <property type="entry name" value="UBIE_1"/>
    <property type="match status" value="1"/>
</dbReference>
<dbReference type="InterPro" id="IPR029063">
    <property type="entry name" value="SAM-dependent_MTases_sf"/>
</dbReference>
<keyword evidence="1" id="KW-0489">Methyltransferase</keyword>
<dbReference type="GO" id="GO:0032259">
    <property type="term" value="P:methylation"/>
    <property type="evidence" value="ECO:0007669"/>
    <property type="project" value="UniProtKB-KW"/>
</dbReference>
<dbReference type="Gene3D" id="3.40.50.150">
    <property type="entry name" value="Vaccinia Virus protein VP39"/>
    <property type="match status" value="1"/>
</dbReference>
<evidence type="ECO:0000256" key="4">
    <source>
        <dbReference type="SAM" id="MobiDB-lite"/>
    </source>
</evidence>
<dbReference type="PROSITE" id="PS51608">
    <property type="entry name" value="SAM_MT_UBIE"/>
    <property type="match status" value="1"/>
</dbReference>
<evidence type="ECO:0000256" key="1">
    <source>
        <dbReference type="ARBA" id="ARBA00022603"/>
    </source>
</evidence>
<dbReference type="SUPFAM" id="SSF53335">
    <property type="entry name" value="S-adenosyl-L-methionine-dependent methyltransferases"/>
    <property type="match status" value="1"/>
</dbReference>
<dbReference type="GO" id="GO:0008168">
    <property type="term" value="F:methyltransferase activity"/>
    <property type="evidence" value="ECO:0007669"/>
    <property type="project" value="UniProtKB-KW"/>
</dbReference>
<feature type="region of interest" description="Disordered" evidence="4">
    <location>
        <begin position="1"/>
        <end position="21"/>
    </location>
</feature>
<evidence type="ECO:0000256" key="3">
    <source>
        <dbReference type="ARBA" id="ARBA00022691"/>
    </source>
</evidence>
<dbReference type="GO" id="GO:0042181">
    <property type="term" value="P:ketone biosynthetic process"/>
    <property type="evidence" value="ECO:0007669"/>
    <property type="project" value="UniProtKB-ARBA"/>
</dbReference>
<name>A0A382XL72_9ZZZZ</name>
<protein>
    <recommendedName>
        <fullName evidence="6">Methyltransferase domain-containing protein</fullName>
    </recommendedName>
</protein>
<dbReference type="InterPro" id="IPR004033">
    <property type="entry name" value="UbiE/COQ5_MeTrFase"/>
</dbReference>
<keyword evidence="2" id="KW-0808">Transferase</keyword>
<dbReference type="EMBL" id="UINC01168507">
    <property type="protein sequence ID" value="SVD71569.1"/>
    <property type="molecule type" value="Genomic_DNA"/>
</dbReference>
<sequence>MPEHPCSHDRSERVPFGKRDVPANTKSQLVNRVFDSVANRYDLMNDLMSGGMHRLWKRRMLDELAIRPPARLLDVAGGTGDIALRVLKRFAAHQIEVTLCDLNGRMLDIGRRRAW</sequence>
<evidence type="ECO:0000256" key="2">
    <source>
        <dbReference type="ARBA" id="ARBA00022679"/>
    </source>
</evidence>
<accession>A0A382XL72</accession>
<feature type="non-terminal residue" evidence="5">
    <location>
        <position position="115"/>
    </location>
</feature>
<dbReference type="Pfam" id="PF01209">
    <property type="entry name" value="Ubie_methyltran"/>
    <property type="match status" value="1"/>
</dbReference>
<dbReference type="AlphaFoldDB" id="A0A382XL72"/>
<organism evidence="5">
    <name type="scientific">marine metagenome</name>
    <dbReference type="NCBI Taxonomy" id="408172"/>
    <lineage>
        <taxon>unclassified sequences</taxon>
        <taxon>metagenomes</taxon>
        <taxon>ecological metagenomes</taxon>
    </lineage>
</organism>
<evidence type="ECO:0000313" key="5">
    <source>
        <dbReference type="EMBL" id="SVD71569.1"/>
    </source>
</evidence>
<keyword evidence="3" id="KW-0949">S-adenosyl-L-methionine</keyword>
<evidence type="ECO:0008006" key="6">
    <source>
        <dbReference type="Google" id="ProtNLM"/>
    </source>
</evidence>
<proteinExistence type="predicted"/>
<reference evidence="5" key="1">
    <citation type="submission" date="2018-05" db="EMBL/GenBank/DDBJ databases">
        <authorList>
            <person name="Lanie J.A."/>
            <person name="Ng W.-L."/>
            <person name="Kazmierczak K.M."/>
            <person name="Andrzejewski T.M."/>
            <person name="Davidsen T.M."/>
            <person name="Wayne K.J."/>
            <person name="Tettelin H."/>
            <person name="Glass J.I."/>
            <person name="Rusch D."/>
            <person name="Podicherti R."/>
            <person name="Tsui H.-C.T."/>
            <person name="Winkler M.E."/>
        </authorList>
    </citation>
    <scope>NUCLEOTIDE SEQUENCE</scope>
</reference>
<gene>
    <name evidence="5" type="ORF">METZ01_LOCUS424423</name>
</gene>
<dbReference type="InterPro" id="IPR023576">
    <property type="entry name" value="UbiE/COQ5_MeTrFase_CS"/>
</dbReference>